<accession>A0ABX3ZFI1</accession>
<evidence type="ECO:0000259" key="2">
    <source>
        <dbReference type="PROSITE" id="PS50887"/>
    </source>
</evidence>
<evidence type="ECO:0000313" key="3">
    <source>
        <dbReference type="EMBL" id="OUZ38140.1"/>
    </source>
</evidence>
<proteinExistence type="predicted"/>
<dbReference type="CDD" id="cd01949">
    <property type="entry name" value="GGDEF"/>
    <property type="match status" value="1"/>
</dbReference>
<feature type="transmembrane region" description="Helical" evidence="1">
    <location>
        <begin position="35"/>
        <end position="54"/>
    </location>
</feature>
<evidence type="ECO:0000256" key="1">
    <source>
        <dbReference type="SAM" id="Phobius"/>
    </source>
</evidence>
<dbReference type="Pfam" id="PF00990">
    <property type="entry name" value="GGDEF"/>
    <property type="match status" value="1"/>
</dbReference>
<keyword evidence="4" id="KW-1185">Reference proteome</keyword>
<feature type="transmembrane region" description="Helical" evidence="1">
    <location>
        <begin position="105"/>
        <end position="125"/>
    </location>
</feature>
<dbReference type="PANTHER" id="PTHR46663">
    <property type="entry name" value="DIGUANYLATE CYCLASE DGCT-RELATED"/>
    <property type="match status" value="1"/>
</dbReference>
<protein>
    <submittedName>
        <fullName evidence="3">GGDEF domain-containing protein</fullName>
    </submittedName>
</protein>
<feature type="domain" description="GGDEF" evidence="2">
    <location>
        <begin position="196"/>
        <end position="328"/>
    </location>
</feature>
<feature type="transmembrane region" description="Helical" evidence="1">
    <location>
        <begin position="61"/>
        <end position="77"/>
    </location>
</feature>
<sequence>MIEMHRRNSLLLLLISIFYFTQIIFNIVIEGIESIFPPAIFFGVFGLIMILLILKKVNAKFTMYVMVGSMYIYFYYLLNDSPYLVNFLFMWLALPLSAIYQQIKAVLMSGIASIILTFYSFFYLHDEIFPNVIKEDFIYLVLFGIFITIFHITFILKVRAANDKLQDLAYHDPLTGAANRLLLKEKFDVMKYENVDSIALLFLDMNGFKNVNDTYGHDVGDQLLQIIVLRIDGVLRDTDLLCRLGGDEFIVLTSNIDQSILEKIADRIQSALEKPMILDQYIINVSASIGWHYTTEVLNANLDEMIKEADRAMYKEKELKDLPGGTIN</sequence>
<evidence type="ECO:0000313" key="4">
    <source>
        <dbReference type="Proteomes" id="UP000196594"/>
    </source>
</evidence>
<comment type="caution">
    <text evidence="3">The sequence shown here is derived from an EMBL/GenBank/DDBJ whole genome shotgun (WGS) entry which is preliminary data.</text>
</comment>
<organism evidence="3 4">
    <name type="scientific">Solibacillus kalamii</name>
    <dbReference type="NCBI Taxonomy" id="1748298"/>
    <lineage>
        <taxon>Bacteria</taxon>
        <taxon>Bacillati</taxon>
        <taxon>Bacillota</taxon>
        <taxon>Bacilli</taxon>
        <taxon>Bacillales</taxon>
        <taxon>Caryophanaceae</taxon>
        <taxon>Solibacillus</taxon>
    </lineage>
</organism>
<feature type="transmembrane region" description="Helical" evidence="1">
    <location>
        <begin position="83"/>
        <end position="100"/>
    </location>
</feature>
<dbReference type="InterPro" id="IPR000160">
    <property type="entry name" value="GGDEF_dom"/>
</dbReference>
<gene>
    <name evidence="3" type="ORF">CBM15_13715</name>
</gene>
<dbReference type="Proteomes" id="UP000196594">
    <property type="component" value="Unassembled WGS sequence"/>
</dbReference>
<dbReference type="InterPro" id="IPR043128">
    <property type="entry name" value="Rev_trsase/Diguanyl_cyclase"/>
</dbReference>
<keyword evidence="1" id="KW-0472">Membrane</keyword>
<dbReference type="NCBIfam" id="TIGR00254">
    <property type="entry name" value="GGDEF"/>
    <property type="match status" value="1"/>
</dbReference>
<dbReference type="InterPro" id="IPR029787">
    <property type="entry name" value="Nucleotide_cyclase"/>
</dbReference>
<dbReference type="SUPFAM" id="SSF55073">
    <property type="entry name" value="Nucleotide cyclase"/>
    <property type="match status" value="1"/>
</dbReference>
<dbReference type="PANTHER" id="PTHR46663:SF2">
    <property type="entry name" value="GGDEF DOMAIN-CONTAINING PROTEIN"/>
    <property type="match status" value="1"/>
</dbReference>
<dbReference type="PROSITE" id="PS50887">
    <property type="entry name" value="GGDEF"/>
    <property type="match status" value="1"/>
</dbReference>
<dbReference type="SMART" id="SM00267">
    <property type="entry name" value="GGDEF"/>
    <property type="match status" value="1"/>
</dbReference>
<keyword evidence="1" id="KW-1133">Transmembrane helix</keyword>
<keyword evidence="1" id="KW-0812">Transmembrane</keyword>
<feature type="transmembrane region" description="Helical" evidence="1">
    <location>
        <begin position="137"/>
        <end position="156"/>
    </location>
</feature>
<name>A0ABX3ZFI1_9BACL</name>
<dbReference type="InterPro" id="IPR052163">
    <property type="entry name" value="DGC-Regulatory_Protein"/>
</dbReference>
<feature type="transmembrane region" description="Helical" evidence="1">
    <location>
        <begin position="9"/>
        <end position="29"/>
    </location>
</feature>
<dbReference type="RefSeq" id="WP_087617942.1">
    <property type="nucleotide sequence ID" value="NZ_JAFBEY010000014.1"/>
</dbReference>
<dbReference type="Gene3D" id="3.30.70.270">
    <property type="match status" value="1"/>
</dbReference>
<dbReference type="EMBL" id="NHNT01000010">
    <property type="protein sequence ID" value="OUZ38140.1"/>
    <property type="molecule type" value="Genomic_DNA"/>
</dbReference>
<reference evidence="3 4" key="1">
    <citation type="journal article" date="2017" name="Int. J. Syst. Evol. Microbiol.">
        <title>Solibacillus kalamii sp. nov., isolated from a high-efficiency particulate arrestance filter system used in the International Space Station.</title>
        <authorList>
            <person name="Checinska Sielaff A."/>
            <person name="Kumar R.M."/>
            <person name="Pal D."/>
            <person name="Mayilraj S."/>
            <person name="Venkateswaran K."/>
        </authorList>
    </citation>
    <scope>NUCLEOTIDE SEQUENCE [LARGE SCALE GENOMIC DNA]</scope>
    <source>
        <strain evidence="3 4">ISSFR-015</strain>
    </source>
</reference>